<comment type="caution">
    <text evidence="1">The sequence shown here is derived from an EMBL/GenBank/DDBJ whole genome shotgun (WGS) entry which is preliminary data.</text>
</comment>
<organism evidence="1 2">
    <name type="scientific">Brevibacillus fluminis</name>
    <dbReference type="NCBI Taxonomy" id="511487"/>
    <lineage>
        <taxon>Bacteria</taxon>
        <taxon>Bacillati</taxon>
        <taxon>Bacillota</taxon>
        <taxon>Bacilli</taxon>
        <taxon>Bacillales</taxon>
        <taxon>Paenibacillaceae</taxon>
        <taxon>Brevibacillus</taxon>
    </lineage>
</organism>
<dbReference type="SUPFAM" id="SSF51735">
    <property type="entry name" value="NAD(P)-binding Rossmann-fold domains"/>
    <property type="match status" value="1"/>
</dbReference>
<sequence>MKKAMVVRVGKGIGCLLVERLIRAGVDVVAYSGSRHKLAALEETLDQSPHLHTVLGDVKDSEGLLAAATNGVDVIFCGIYLTYDENPDKVRQMLEAVEMVSEKTGAKVVTIEGVYRPSGENEQALRLNARYMRLISPELYGGQVTNTIVHYLLKEIANGKTVKSFLRPEIRRQYLYAVDAAVDALELASNDSAFGEIWYLCGGPAITEEELIGFAGSVVHSIPRIDKIGGWKRRLLQWYVPRTKEILPPAST</sequence>
<evidence type="ECO:0000313" key="1">
    <source>
        <dbReference type="EMBL" id="RNB87665.1"/>
    </source>
</evidence>
<accession>A0A3M8DJV0</accession>
<evidence type="ECO:0008006" key="3">
    <source>
        <dbReference type="Google" id="ProtNLM"/>
    </source>
</evidence>
<gene>
    <name evidence="1" type="ORF">EDM56_13895</name>
</gene>
<dbReference type="RefSeq" id="WP_122918507.1">
    <property type="nucleotide sequence ID" value="NZ_RHHQ01000011.1"/>
</dbReference>
<dbReference type="Proteomes" id="UP000271031">
    <property type="component" value="Unassembled WGS sequence"/>
</dbReference>
<dbReference type="InterPro" id="IPR036291">
    <property type="entry name" value="NAD(P)-bd_dom_sf"/>
</dbReference>
<proteinExistence type="predicted"/>
<dbReference type="EMBL" id="RHHQ01000011">
    <property type="protein sequence ID" value="RNB87665.1"/>
    <property type="molecule type" value="Genomic_DNA"/>
</dbReference>
<evidence type="ECO:0000313" key="2">
    <source>
        <dbReference type="Proteomes" id="UP000271031"/>
    </source>
</evidence>
<reference evidence="1 2" key="1">
    <citation type="submission" date="2018-10" db="EMBL/GenBank/DDBJ databases">
        <title>Phylogenomics of Brevibacillus.</title>
        <authorList>
            <person name="Dunlap C."/>
        </authorList>
    </citation>
    <scope>NUCLEOTIDE SEQUENCE [LARGE SCALE GENOMIC DNA]</scope>
    <source>
        <strain evidence="1 2">JCM 15716</strain>
    </source>
</reference>
<dbReference type="OrthoDB" id="2593598at2"/>
<protein>
    <recommendedName>
        <fullName evidence="3">NAD-dependent epimerase/dehydratase family protein</fullName>
    </recommendedName>
</protein>
<dbReference type="Gene3D" id="3.40.50.720">
    <property type="entry name" value="NAD(P)-binding Rossmann-like Domain"/>
    <property type="match status" value="1"/>
</dbReference>
<dbReference type="AlphaFoldDB" id="A0A3M8DJV0"/>
<keyword evidence="2" id="KW-1185">Reference proteome</keyword>
<name>A0A3M8DJV0_9BACL</name>